<evidence type="ECO:0000313" key="7">
    <source>
        <dbReference type="EMBL" id="TVM16576.1"/>
    </source>
</evidence>
<dbReference type="GO" id="GO:0016020">
    <property type="term" value="C:membrane"/>
    <property type="evidence" value="ECO:0007669"/>
    <property type="project" value="UniProtKB-SubCell"/>
</dbReference>
<evidence type="ECO:0000259" key="6">
    <source>
        <dbReference type="Pfam" id="PF00924"/>
    </source>
</evidence>
<dbReference type="EMBL" id="QMIE01000010">
    <property type="protein sequence ID" value="TVM16576.1"/>
    <property type="molecule type" value="Genomic_DNA"/>
</dbReference>
<evidence type="ECO:0000256" key="1">
    <source>
        <dbReference type="ARBA" id="ARBA00004370"/>
    </source>
</evidence>
<sequence>MDMTAAQEWFTGLPDWLFNVIISVAAILAILLLKRILLAFLRPSDEELRFRFVMENAFSIASSVAIIIALVFIWLQGFKPLLTVLGLIAAGLTISSKEIVMSFMGFFALVTRDHFAIGDRVCVAGNIWGDVTGKGMLFFTVLEVSQEHRGQSTGRLVRVPNMVIFTHPVINATKGFDAVWHEISIRVTPDSDWRALKEIMRGAANDWLESSRLDLEKLERKMERSQVTFKVRRPGVYVSVGNGALVVTIRYLCPARQRRDSEHYITEAMLAGIEKNGNINIASEY</sequence>
<dbReference type="PANTHER" id="PTHR30566:SF5">
    <property type="entry name" value="MECHANOSENSITIVE ION CHANNEL PROTEIN 1, MITOCHONDRIAL-RELATED"/>
    <property type="match status" value="1"/>
</dbReference>
<dbReference type="InterPro" id="IPR006685">
    <property type="entry name" value="MscS_channel_2nd"/>
</dbReference>
<keyword evidence="8" id="KW-1185">Reference proteome</keyword>
<gene>
    <name evidence="7" type="ORF">DPQ33_11255</name>
</gene>
<evidence type="ECO:0000256" key="2">
    <source>
        <dbReference type="ARBA" id="ARBA00022692"/>
    </source>
</evidence>
<dbReference type="InterPro" id="IPR010920">
    <property type="entry name" value="LSM_dom_sf"/>
</dbReference>
<keyword evidence="4 5" id="KW-0472">Membrane</keyword>
<keyword evidence="2 5" id="KW-0812">Transmembrane</keyword>
<comment type="subcellular location">
    <subcellularLocation>
        <location evidence="1">Membrane</location>
    </subcellularLocation>
</comment>
<reference evidence="7 8" key="1">
    <citation type="submission" date="2018-06" db="EMBL/GenBank/DDBJ databases">
        <title>Complete genome of Desulfovibrio indonesiensis P37SLT.</title>
        <authorList>
            <person name="Crispim J.S."/>
            <person name="Vidigal P.M.P."/>
            <person name="Silva L.C.F."/>
            <person name="Laguardia C.N."/>
            <person name="Araujo L.C."/>
            <person name="Dias R.S."/>
            <person name="Sousa M.P."/>
            <person name="Paula S.O."/>
            <person name="Silva C."/>
        </authorList>
    </citation>
    <scope>NUCLEOTIDE SEQUENCE [LARGE SCALE GENOMIC DNA]</scope>
    <source>
        <strain evidence="7 8">P37SLT</strain>
    </source>
</reference>
<comment type="caution">
    <text evidence="7">The sequence shown here is derived from an EMBL/GenBank/DDBJ whole genome shotgun (WGS) entry which is preliminary data.</text>
</comment>
<evidence type="ECO:0000313" key="8">
    <source>
        <dbReference type="Proteomes" id="UP000448292"/>
    </source>
</evidence>
<dbReference type="PANTHER" id="PTHR30566">
    <property type="entry name" value="YNAI-RELATED MECHANOSENSITIVE ION CHANNEL"/>
    <property type="match status" value="1"/>
</dbReference>
<dbReference type="InterPro" id="IPR023408">
    <property type="entry name" value="MscS_beta-dom_sf"/>
</dbReference>
<accession>A0A7M3MDC6</accession>
<proteinExistence type="predicted"/>
<dbReference type="RefSeq" id="WP_144303325.1">
    <property type="nucleotide sequence ID" value="NZ_QMIE01000010.1"/>
</dbReference>
<dbReference type="GO" id="GO:0008381">
    <property type="term" value="F:mechanosensitive monoatomic ion channel activity"/>
    <property type="evidence" value="ECO:0007669"/>
    <property type="project" value="UniProtKB-ARBA"/>
</dbReference>
<feature type="transmembrane region" description="Helical" evidence="5">
    <location>
        <begin position="16"/>
        <end position="41"/>
    </location>
</feature>
<protein>
    <submittedName>
        <fullName evidence="7">Mechanosensitive ion channel protein MscS</fullName>
    </submittedName>
</protein>
<feature type="transmembrane region" description="Helical" evidence="5">
    <location>
        <begin position="81"/>
        <end position="110"/>
    </location>
</feature>
<feature type="domain" description="Mechanosensitive ion channel MscS" evidence="6">
    <location>
        <begin position="99"/>
        <end position="174"/>
    </location>
</feature>
<evidence type="ECO:0000256" key="4">
    <source>
        <dbReference type="ARBA" id="ARBA00023136"/>
    </source>
</evidence>
<dbReference type="Proteomes" id="UP000448292">
    <property type="component" value="Unassembled WGS sequence"/>
</dbReference>
<organism evidence="7 8">
    <name type="scientific">Oceanidesulfovibrio indonesiensis</name>
    <dbReference type="NCBI Taxonomy" id="54767"/>
    <lineage>
        <taxon>Bacteria</taxon>
        <taxon>Pseudomonadati</taxon>
        <taxon>Thermodesulfobacteriota</taxon>
        <taxon>Desulfovibrionia</taxon>
        <taxon>Desulfovibrionales</taxon>
        <taxon>Desulfovibrionaceae</taxon>
        <taxon>Oceanidesulfovibrio</taxon>
    </lineage>
</organism>
<keyword evidence="3 5" id="KW-1133">Transmembrane helix</keyword>
<evidence type="ECO:0000256" key="3">
    <source>
        <dbReference type="ARBA" id="ARBA00022989"/>
    </source>
</evidence>
<dbReference type="Pfam" id="PF00924">
    <property type="entry name" value="MS_channel_2nd"/>
    <property type="match status" value="1"/>
</dbReference>
<dbReference type="Gene3D" id="2.30.30.60">
    <property type="match status" value="1"/>
</dbReference>
<evidence type="ECO:0000256" key="5">
    <source>
        <dbReference type="SAM" id="Phobius"/>
    </source>
</evidence>
<name>A0A7M3MDC6_9BACT</name>
<dbReference type="OrthoDB" id="9780668at2"/>
<feature type="transmembrane region" description="Helical" evidence="5">
    <location>
        <begin position="53"/>
        <end position="75"/>
    </location>
</feature>
<dbReference type="AlphaFoldDB" id="A0A7M3MDC6"/>
<dbReference type="SUPFAM" id="SSF50182">
    <property type="entry name" value="Sm-like ribonucleoproteins"/>
    <property type="match status" value="1"/>
</dbReference>